<keyword evidence="3" id="KW-1185">Reference proteome</keyword>
<gene>
    <name evidence="2" type="ORF">EVAR_22730_1</name>
</gene>
<reference evidence="2 3" key="1">
    <citation type="journal article" date="2019" name="Commun. Biol.">
        <title>The bagworm genome reveals a unique fibroin gene that provides high tensile strength.</title>
        <authorList>
            <person name="Kono N."/>
            <person name="Nakamura H."/>
            <person name="Ohtoshi R."/>
            <person name="Tomita M."/>
            <person name="Numata K."/>
            <person name="Arakawa K."/>
        </authorList>
    </citation>
    <scope>NUCLEOTIDE SEQUENCE [LARGE SCALE GENOMIC DNA]</scope>
</reference>
<dbReference type="EMBL" id="BGZK01000219">
    <property type="protein sequence ID" value="GBP29358.1"/>
    <property type="molecule type" value="Genomic_DNA"/>
</dbReference>
<name>A0A4C1USD0_EUMVA</name>
<organism evidence="2 3">
    <name type="scientific">Eumeta variegata</name>
    <name type="common">Bagworm moth</name>
    <name type="synonym">Eumeta japonica</name>
    <dbReference type="NCBI Taxonomy" id="151549"/>
    <lineage>
        <taxon>Eukaryota</taxon>
        <taxon>Metazoa</taxon>
        <taxon>Ecdysozoa</taxon>
        <taxon>Arthropoda</taxon>
        <taxon>Hexapoda</taxon>
        <taxon>Insecta</taxon>
        <taxon>Pterygota</taxon>
        <taxon>Neoptera</taxon>
        <taxon>Endopterygota</taxon>
        <taxon>Lepidoptera</taxon>
        <taxon>Glossata</taxon>
        <taxon>Ditrysia</taxon>
        <taxon>Tineoidea</taxon>
        <taxon>Psychidae</taxon>
        <taxon>Oiketicinae</taxon>
        <taxon>Eumeta</taxon>
    </lineage>
</organism>
<protein>
    <submittedName>
        <fullName evidence="2">Uncharacterized protein</fullName>
    </submittedName>
</protein>
<accession>A0A4C1USD0</accession>
<evidence type="ECO:0000313" key="3">
    <source>
        <dbReference type="Proteomes" id="UP000299102"/>
    </source>
</evidence>
<feature type="region of interest" description="Disordered" evidence="1">
    <location>
        <begin position="59"/>
        <end position="81"/>
    </location>
</feature>
<proteinExistence type="predicted"/>
<evidence type="ECO:0000256" key="1">
    <source>
        <dbReference type="SAM" id="MobiDB-lite"/>
    </source>
</evidence>
<dbReference type="Proteomes" id="UP000299102">
    <property type="component" value="Unassembled WGS sequence"/>
</dbReference>
<dbReference type="AlphaFoldDB" id="A0A4C1USD0"/>
<sequence>MVCNCLVPRRGKYLEETYVQTYARGAAGSVGINHRTARRDRSGPIIVFAGCKQRPAADKCSAAARPRAIGRPSEGPTKSAP</sequence>
<comment type="caution">
    <text evidence="2">The sequence shown here is derived from an EMBL/GenBank/DDBJ whole genome shotgun (WGS) entry which is preliminary data.</text>
</comment>
<evidence type="ECO:0000313" key="2">
    <source>
        <dbReference type="EMBL" id="GBP29358.1"/>
    </source>
</evidence>